<dbReference type="PANTHER" id="PTHR33525">
    <property type="match status" value="1"/>
</dbReference>
<dbReference type="eggNOG" id="COG1639">
    <property type="taxonomic scope" value="Bacteria"/>
</dbReference>
<dbReference type="HOGENOM" id="CLU_048246_2_1_4"/>
<dbReference type="PANTHER" id="PTHR33525:SF6">
    <property type="entry name" value="HDOD DOMAIN-CONTAINING PROTEIN"/>
    <property type="match status" value="1"/>
</dbReference>
<dbReference type="PROSITE" id="PS51833">
    <property type="entry name" value="HDOD"/>
    <property type="match status" value="1"/>
</dbReference>
<dbReference type="AlphaFoldDB" id="Q477U1"/>
<accession>Q477U1</accession>
<protein>
    <recommendedName>
        <fullName evidence="1">HDOD domain-containing protein</fullName>
    </recommendedName>
</protein>
<dbReference type="KEGG" id="dar:Daro_4164"/>
<feature type="domain" description="HDOD" evidence="1">
    <location>
        <begin position="33"/>
        <end position="227"/>
    </location>
</feature>
<reference evidence="2" key="1">
    <citation type="submission" date="2005-08" db="EMBL/GenBank/DDBJ databases">
        <title>Complete sequence of Dechloromonas aromatica RCB.</title>
        <authorList>
            <person name="Salinero K.K."/>
            <person name="Copeland A."/>
            <person name="Lucas S."/>
            <person name="Lapidus A."/>
            <person name="Barry K."/>
            <person name="Detter J.C."/>
            <person name="Glavina T."/>
            <person name="Hammon N."/>
            <person name="Israni S."/>
            <person name="Pitluck S."/>
            <person name="Di Bartolo G."/>
            <person name="Trong S."/>
            <person name="Schmutz J."/>
            <person name="Larimer F."/>
            <person name="Land M."/>
            <person name="Ivanova N."/>
            <person name="Richardson P."/>
        </authorList>
    </citation>
    <scope>NUCLEOTIDE SEQUENCE</scope>
    <source>
        <strain evidence="2">RCB</strain>
    </source>
</reference>
<dbReference type="InterPro" id="IPR052340">
    <property type="entry name" value="RNase_Y/CdgJ"/>
</dbReference>
<proteinExistence type="predicted"/>
<name>Q477U1_DECAR</name>
<dbReference type="SUPFAM" id="SSF109604">
    <property type="entry name" value="HD-domain/PDEase-like"/>
    <property type="match status" value="1"/>
</dbReference>
<evidence type="ECO:0000313" key="2">
    <source>
        <dbReference type="EMBL" id="AAZ48890.1"/>
    </source>
</evidence>
<dbReference type="STRING" id="159087.Daro_4164"/>
<dbReference type="InterPro" id="IPR013976">
    <property type="entry name" value="HDOD"/>
</dbReference>
<organism evidence="2">
    <name type="scientific">Dechloromonas aromatica (strain RCB)</name>
    <dbReference type="NCBI Taxonomy" id="159087"/>
    <lineage>
        <taxon>Bacteria</taxon>
        <taxon>Pseudomonadati</taxon>
        <taxon>Pseudomonadota</taxon>
        <taxon>Betaproteobacteria</taxon>
        <taxon>Rhodocyclales</taxon>
        <taxon>Azonexaceae</taxon>
        <taxon>Dechloromonas</taxon>
    </lineage>
</organism>
<dbReference type="EMBL" id="CP000089">
    <property type="protein sequence ID" value="AAZ48890.1"/>
    <property type="molecule type" value="Genomic_DNA"/>
</dbReference>
<evidence type="ECO:0000259" key="1">
    <source>
        <dbReference type="PROSITE" id="PS51833"/>
    </source>
</evidence>
<gene>
    <name evidence="2" type="ordered locus">Daro_4164</name>
</gene>
<dbReference type="Pfam" id="PF08668">
    <property type="entry name" value="HDOD"/>
    <property type="match status" value="1"/>
</dbReference>
<dbReference type="Gene3D" id="1.10.3210.10">
    <property type="entry name" value="Hypothetical protein af1432"/>
    <property type="match status" value="1"/>
</dbReference>
<sequence>MESKAAGDALRKAQVPSDDIEKRMKIEIREIGIPPRPTILSQIEQETAKEEPDFINLAKLLSQDVGLSASLIKVANSPYFSFGKKVPTVQEAMLVLGLKLVVQTVAGLALQQVFKHLPNMERFWDSSATNAQISGWLARQLGKKWAIRLEDAYTFALFRDCGIPVLLSPFPEYQAILSQANNERERSFTDVEDQAIGLNHANVGADLAENWLLPEETCLAIRHHHDASIFADGSAVIPERTKALIAIAHLAEYLMQQEAGRGQSCEWEKLGPASLSCLDIGSDQLQTLCDEFHISRQDN</sequence>